<name>A0A3N0XRJ8_ANAGA</name>
<gene>
    <name evidence="1" type="ORF">DPX16_13638</name>
</gene>
<organism evidence="1 2">
    <name type="scientific">Anabarilius grahami</name>
    <name type="common">Kanglang fish</name>
    <name type="synonym">Barilius grahami</name>
    <dbReference type="NCBI Taxonomy" id="495550"/>
    <lineage>
        <taxon>Eukaryota</taxon>
        <taxon>Metazoa</taxon>
        <taxon>Chordata</taxon>
        <taxon>Craniata</taxon>
        <taxon>Vertebrata</taxon>
        <taxon>Euteleostomi</taxon>
        <taxon>Actinopterygii</taxon>
        <taxon>Neopterygii</taxon>
        <taxon>Teleostei</taxon>
        <taxon>Ostariophysi</taxon>
        <taxon>Cypriniformes</taxon>
        <taxon>Xenocyprididae</taxon>
        <taxon>Xenocypridinae</taxon>
        <taxon>Xenocypridinae incertae sedis</taxon>
        <taxon>Anabarilius</taxon>
    </lineage>
</organism>
<comment type="caution">
    <text evidence="1">The sequence shown here is derived from an EMBL/GenBank/DDBJ whole genome shotgun (WGS) entry which is preliminary data.</text>
</comment>
<sequence length="182" mass="20094">MHVSEEKERESCLTGLPKGYSLVWVIRDEKMSEYPGDEEVAQPGQKAGKPCFAYSKLTLCQSTVLKKREQQTHLCCRCSSAGDDEGEVETPSGGRRGFEGIPHIISSDMEDLTKLPVYKLLNQSAVKSVLAAVHKSHPSRQSTITADLLLSAPRIIAAHGYKDFAQQCGFSMRQGYLETRSS</sequence>
<evidence type="ECO:0000313" key="2">
    <source>
        <dbReference type="Proteomes" id="UP000281406"/>
    </source>
</evidence>
<reference evidence="1 2" key="1">
    <citation type="submission" date="2018-10" db="EMBL/GenBank/DDBJ databases">
        <title>Genome assembly for a Yunnan-Guizhou Plateau 3E fish, Anabarilius grahami (Regan), and its evolutionary and genetic applications.</title>
        <authorList>
            <person name="Jiang W."/>
        </authorList>
    </citation>
    <scope>NUCLEOTIDE SEQUENCE [LARGE SCALE GENOMIC DNA]</scope>
    <source>
        <strain evidence="1">AG-KIZ</strain>
        <tissue evidence="1">Muscle</tissue>
    </source>
</reference>
<protein>
    <submittedName>
        <fullName evidence="1">Uncharacterized protein</fullName>
    </submittedName>
</protein>
<dbReference type="AlphaFoldDB" id="A0A3N0XRJ8"/>
<evidence type="ECO:0000313" key="1">
    <source>
        <dbReference type="EMBL" id="ROJ29194.1"/>
    </source>
</evidence>
<accession>A0A3N0XRJ8</accession>
<dbReference type="Proteomes" id="UP000281406">
    <property type="component" value="Unassembled WGS sequence"/>
</dbReference>
<proteinExistence type="predicted"/>
<keyword evidence="2" id="KW-1185">Reference proteome</keyword>
<dbReference type="EMBL" id="RJVU01062584">
    <property type="protein sequence ID" value="ROJ29194.1"/>
    <property type="molecule type" value="Genomic_DNA"/>
</dbReference>